<proteinExistence type="inferred from homology"/>
<protein>
    <recommendedName>
        <fullName evidence="8">Creatininase family protein</fullName>
    </recommendedName>
</protein>
<dbReference type="GO" id="GO:0046872">
    <property type="term" value="F:metal ion binding"/>
    <property type="evidence" value="ECO:0007669"/>
    <property type="project" value="UniProtKB-KW"/>
</dbReference>
<name>A0A1F6C3K0_HANXR</name>
<keyword evidence="3" id="KW-0378">Hydrolase</keyword>
<evidence type="ECO:0000256" key="1">
    <source>
        <dbReference type="ARBA" id="ARBA00001947"/>
    </source>
</evidence>
<dbReference type="PANTHER" id="PTHR35005">
    <property type="entry name" value="3-DEHYDRO-SCYLLO-INOSOSE HYDROLASE"/>
    <property type="match status" value="1"/>
</dbReference>
<dbReference type="EMBL" id="MFKF01000426">
    <property type="protein sequence ID" value="OGG43760.1"/>
    <property type="molecule type" value="Genomic_DNA"/>
</dbReference>
<comment type="cofactor">
    <cofactor evidence="1">
        <name>Zn(2+)</name>
        <dbReference type="ChEBI" id="CHEBI:29105"/>
    </cofactor>
</comment>
<dbReference type="GO" id="GO:0016811">
    <property type="term" value="F:hydrolase activity, acting on carbon-nitrogen (but not peptide) bonds, in linear amides"/>
    <property type="evidence" value="ECO:0007669"/>
    <property type="project" value="TreeGrafter"/>
</dbReference>
<keyword evidence="4" id="KW-0862">Zinc</keyword>
<dbReference type="Gene3D" id="3.40.50.10310">
    <property type="entry name" value="Creatininase"/>
    <property type="match status" value="1"/>
</dbReference>
<evidence type="ECO:0000313" key="6">
    <source>
        <dbReference type="EMBL" id="OGG43760.1"/>
    </source>
</evidence>
<dbReference type="Pfam" id="PF02633">
    <property type="entry name" value="Creatininase"/>
    <property type="match status" value="1"/>
</dbReference>
<evidence type="ECO:0000256" key="3">
    <source>
        <dbReference type="ARBA" id="ARBA00022801"/>
    </source>
</evidence>
<dbReference type="SUPFAM" id="SSF102215">
    <property type="entry name" value="Creatininase"/>
    <property type="match status" value="1"/>
</dbReference>
<dbReference type="InterPro" id="IPR003785">
    <property type="entry name" value="Creatininase/forma_Hydrolase"/>
</dbReference>
<dbReference type="PANTHER" id="PTHR35005:SF1">
    <property type="entry name" value="2-AMINO-5-FORMYLAMINO-6-RIBOSYLAMINOPYRIMIDIN-4(3H)-ONE 5'-MONOPHOSPHATE DEFORMYLASE"/>
    <property type="match status" value="1"/>
</dbReference>
<gene>
    <name evidence="6" type="ORF">A3F84_13350</name>
</gene>
<dbReference type="Proteomes" id="UP000178606">
    <property type="component" value="Unassembled WGS sequence"/>
</dbReference>
<reference evidence="6 7" key="1">
    <citation type="journal article" date="2016" name="Nat. Commun.">
        <title>Thousands of microbial genomes shed light on interconnected biogeochemical processes in an aquifer system.</title>
        <authorList>
            <person name="Anantharaman K."/>
            <person name="Brown C.T."/>
            <person name="Hug L.A."/>
            <person name="Sharon I."/>
            <person name="Castelle C.J."/>
            <person name="Probst A.J."/>
            <person name="Thomas B.C."/>
            <person name="Singh A."/>
            <person name="Wilkins M.J."/>
            <person name="Karaoz U."/>
            <person name="Brodie E.L."/>
            <person name="Williams K.H."/>
            <person name="Hubbard S.S."/>
            <person name="Banfield J.F."/>
        </authorList>
    </citation>
    <scope>NUCLEOTIDE SEQUENCE [LARGE SCALE GENOMIC DNA]</scope>
    <source>
        <strain evidence="7">RIFCSPLOWO2_12_FULL_64_10</strain>
    </source>
</reference>
<evidence type="ECO:0000313" key="7">
    <source>
        <dbReference type="Proteomes" id="UP000178606"/>
    </source>
</evidence>
<dbReference type="AlphaFoldDB" id="A0A1F6C3K0"/>
<accession>A0A1F6C3K0</accession>
<evidence type="ECO:0000256" key="5">
    <source>
        <dbReference type="ARBA" id="ARBA00024029"/>
    </source>
</evidence>
<evidence type="ECO:0000256" key="2">
    <source>
        <dbReference type="ARBA" id="ARBA00022723"/>
    </source>
</evidence>
<evidence type="ECO:0000256" key="4">
    <source>
        <dbReference type="ARBA" id="ARBA00022833"/>
    </source>
</evidence>
<organism evidence="6 7">
    <name type="scientific">Handelsmanbacteria sp. (strain RIFCSPLOWO2_12_FULL_64_10)</name>
    <dbReference type="NCBI Taxonomy" id="1817868"/>
    <lineage>
        <taxon>Bacteria</taxon>
        <taxon>Candidatus Handelsmaniibacteriota</taxon>
    </lineage>
</organism>
<comment type="caution">
    <text evidence="6">The sequence shown here is derived from an EMBL/GenBank/DDBJ whole genome shotgun (WGS) entry which is preliminary data.</text>
</comment>
<dbReference type="GO" id="GO:0009231">
    <property type="term" value="P:riboflavin biosynthetic process"/>
    <property type="evidence" value="ECO:0007669"/>
    <property type="project" value="TreeGrafter"/>
</dbReference>
<keyword evidence="2" id="KW-0479">Metal-binding</keyword>
<sequence>MREVRWERMFPDELERAFAERPLVYFAYCLCEPHGPQNALGLDALKAHAIACEAARVHGGIVAPPDYWHIHELGGYAVWAQRAVGQVQRAWLTCLPPWQHFKNICYHIRAADTVGFHAAILITGHYGPNWQDLKTLIDLIQPHVGTRLYSLPDFEANQPGFDGDGKSGGDHAGKVETSLLWALRPECVDVSRIPPEDQPGPHFAMGATARLSNRRTGERMVADELRYLGEKAKELLTAYDRERPRHTLRTYEDVERLYETVVRPALKDFKTMQNSWTGQDAIPESSVWYPNWRVPERMKDEG</sequence>
<dbReference type="InterPro" id="IPR024087">
    <property type="entry name" value="Creatininase-like_sf"/>
</dbReference>
<evidence type="ECO:0008006" key="8">
    <source>
        <dbReference type="Google" id="ProtNLM"/>
    </source>
</evidence>
<comment type="similarity">
    <text evidence="5">Belongs to the creatininase superfamily.</text>
</comment>